<dbReference type="GO" id="GO:0035516">
    <property type="term" value="F:broad specificity oxidative DNA demethylase activity"/>
    <property type="evidence" value="ECO:0007669"/>
    <property type="project" value="TreeGrafter"/>
</dbReference>
<keyword evidence="3" id="KW-0560">Oxidoreductase</keyword>
<name>A0AA88KW95_NAELO</name>
<proteinExistence type="predicted"/>
<dbReference type="InterPro" id="IPR027450">
    <property type="entry name" value="AlkB-like"/>
</dbReference>
<evidence type="ECO:0000313" key="8">
    <source>
        <dbReference type="Proteomes" id="UP000816034"/>
    </source>
</evidence>
<dbReference type="SUPFAM" id="SSF51197">
    <property type="entry name" value="Clavaminate synthase-like"/>
    <property type="match status" value="1"/>
</dbReference>
<comment type="cofactor">
    <cofactor evidence="5">
        <name>Fe(2+)</name>
        <dbReference type="ChEBI" id="CHEBI:29033"/>
    </cofactor>
    <text evidence="5">Binds 1 Fe(2+) ion per subunit.</text>
</comment>
<evidence type="ECO:0000259" key="6">
    <source>
        <dbReference type="PROSITE" id="PS51471"/>
    </source>
</evidence>
<sequence>MISSASSSSNMEQESISFKVILDGLILITSYREDYDFQQELIDYCIRALKGEENSINGVEELPSLETPFFKCFLDIPFESFREDLIDKWCHTPLAAAKDASPILKQCEDKFKIVQLCYYTTKGKLGWHRDRISGLTEEEQAQLTSPVVSISLGNDCIFSYKVNGYKDVEHDLHLKSGDILIFSGPQRMMWHTVKKVFCNDTRPKTLNMRGLEGRINVTFREGTYYPDNSSPNVSNTLQ</sequence>
<dbReference type="GO" id="GO:0008198">
    <property type="term" value="F:ferrous iron binding"/>
    <property type="evidence" value="ECO:0007669"/>
    <property type="project" value="TreeGrafter"/>
</dbReference>
<evidence type="ECO:0000256" key="4">
    <source>
        <dbReference type="ARBA" id="ARBA00023004"/>
    </source>
</evidence>
<dbReference type="EMBL" id="PYSW02000005">
    <property type="protein sequence ID" value="KAG2392410.1"/>
    <property type="molecule type" value="Genomic_DNA"/>
</dbReference>
<dbReference type="PROSITE" id="PS51471">
    <property type="entry name" value="FE2OG_OXY"/>
    <property type="match status" value="1"/>
</dbReference>
<dbReference type="InterPro" id="IPR004574">
    <property type="entry name" value="Alkb"/>
</dbReference>
<feature type="binding site" evidence="5">
    <location>
        <position position="130"/>
    </location>
    <ligand>
        <name>Fe cation</name>
        <dbReference type="ChEBI" id="CHEBI:24875"/>
        <note>catalytic</note>
    </ligand>
</feature>
<dbReference type="GeneID" id="68105116"/>
<comment type="caution">
    <text evidence="7">The sequence shown here is derived from an EMBL/GenBank/DDBJ whole genome shotgun (WGS) entry which is preliminary data.</text>
</comment>
<dbReference type="PANTHER" id="PTHR16557:SF2">
    <property type="entry name" value="NUCLEIC ACID DIOXYGENASE ALKBH1"/>
    <property type="match status" value="1"/>
</dbReference>
<evidence type="ECO:0000256" key="5">
    <source>
        <dbReference type="PIRSR" id="PIRSR604574-2"/>
    </source>
</evidence>
<protein>
    <recommendedName>
        <fullName evidence="6">Fe2OG dioxygenase domain-containing protein</fullName>
    </recommendedName>
</protein>
<keyword evidence="4 5" id="KW-0408">Iron</keyword>
<accession>A0AA88KW95</accession>
<evidence type="ECO:0000313" key="7">
    <source>
        <dbReference type="EMBL" id="KAG2392410.1"/>
    </source>
</evidence>
<reference evidence="7 8" key="1">
    <citation type="journal article" date="2018" name="BMC Genomics">
        <title>The genome of Naegleria lovaniensis, the basis for a comparative approach to unravel pathogenicity factors of the human pathogenic amoeba N. fowleri.</title>
        <authorList>
            <person name="Liechti N."/>
            <person name="Schurch N."/>
            <person name="Bruggmann R."/>
            <person name="Wittwer M."/>
        </authorList>
    </citation>
    <scope>NUCLEOTIDE SEQUENCE [LARGE SCALE GENOMIC DNA]</scope>
    <source>
        <strain evidence="7 8">ATCC 30569</strain>
    </source>
</reference>
<keyword evidence="2" id="KW-0223">Dioxygenase</keyword>
<evidence type="ECO:0000256" key="2">
    <source>
        <dbReference type="ARBA" id="ARBA00022964"/>
    </source>
</evidence>
<dbReference type="Proteomes" id="UP000816034">
    <property type="component" value="Unassembled WGS sequence"/>
</dbReference>
<organism evidence="7 8">
    <name type="scientific">Naegleria lovaniensis</name>
    <name type="common">Amoeba</name>
    <dbReference type="NCBI Taxonomy" id="51637"/>
    <lineage>
        <taxon>Eukaryota</taxon>
        <taxon>Discoba</taxon>
        <taxon>Heterolobosea</taxon>
        <taxon>Tetramitia</taxon>
        <taxon>Eutetramitia</taxon>
        <taxon>Vahlkampfiidae</taxon>
        <taxon>Naegleria</taxon>
    </lineage>
</organism>
<dbReference type="RefSeq" id="XP_044554304.1">
    <property type="nucleotide sequence ID" value="XM_044688453.1"/>
</dbReference>
<dbReference type="PANTHER" id="PTHR16557">
    <property type="entry name" value="ALKYLATED DNA REPAIR PROTEIN ALKB-RELATED"/>
    <property type="match status" value="1"/>
</dbReference>
<feature type="binding site" evidence="5">
    <location>
        <position position="191"/>
    </location>
    <ligand>
        <name>Fe cation</name>
        <dbReference type="ChEBI" id="CHEBI:24875"/>
        <note>catalytic</note>
    </ligand>
</feature>
<dbReference type="AlphaFoldDB" id="A0AA88KW95"/>
<evidence type="ECO:0000256" key="3">
    <source>
        <dbReference type="ARBA" id="ARBA00023002"/>
    </source>
</evidence>
<feature type="binding site" evidence="5">
    <location>
        <position position="128"/>
    </location>
    <ligand>
        <name>Fe cation</name>
        <dbReference type="ChEBI" id="CHEBI:24875"/>
        <note>catalytic</note>
    </ligand>
</feature>
<dbReference type="Pfam" id="PF13532">
    <property type="entry name" value="2OG-FeII_Oxy_2"/>
    <property type="match status" value="1"/>
</dbReference>
<feature type="domain" description="Fe2OG dioxygenase" evidence="6">
    <location>
        <begin position="110"/>
        <end position="223"/>
    </location>
</feature>
<dbReference type="GO" id="GO:0035515">
    <property type="term" value="F:oxidative RNA demethylase activity"/>
    <property type="evidence" value="ECO:0007669"/>
    <property type="project" value="TreeGrafter"/>
</dbReference>
<evidence type="ECO:0000256" key="1">
    <source>
        <dbReference type="ARBA" id="ARBA00022723"/>
    </source>
</evidence>
<keyword evidence="8" id="KW-1185">Reference proteome</keyword>
<keyword evidence="1 5" id="KW-0479">Metal-binding</keyword>
<dbReference type="InterPro" id="IPR005123">
    <property type="entry name" value="Oxoglu/Fe-dep_dioxygenase_dom"/>
</dbReference>
<gene>
    <name evidence="7" type="ORF">C9374_012662</name>
</gene>
<dbReference type="Gene3D" id="2.60.120.590">
    <property type="entry name" value="Alpha-ketoglutarate-dependent dioxygenase AlkB-like"/>
    <property type="match status" value="1"/>
</dbReference>
<dbReference type="GO" id="GO:0005737">
    <property type="term" value="C:cytoplasm"/>
    <property type="evidence" value="ECO:0007669"/>
    <property type="project" value="TreeGrafter"/>
</dbReference>
<dbReference type="GO" id="GO:0035513">
    <property type="term" value="P:oxidative RNA demethylation"/>
    <property type="evidence" value="ECO:0007669"/>
    <property type="project" value="TreeGrafter"/>
</dbReference>
<dbReference type="InterPro" id="IPR037151">
    <property type="entry name" value="AlkB-like_sf"/>
</dbReference>